<gene>
    <name evidence="2" type="ORF">E2C01_058620</name>
</gene>
<feature type="region of interest" description="Disordered" evidence="1">
    <location>
        <begin position="1"/>
        <end position="23"/>
    </location>
</feature>
<evidence type="ECO:0000256" key="1">
    <source>
        <dbReference type="SAM" id="MobiDB-lite"/>
    </source>
</evidence>
<reference evidence="2 3" key="1">
    <citation type="submission" date="2019-05" db="EMBL/GenBank/DDBJ databases">
        <title>Another draft genome of Portunus trituberculatus and its Hox gene families provides insights of decapod evolution.</title>
        <authorList>
            <person name="Jeong J.-H."/>
            <person name="Song I."/>
            <person name="Kim S."/>
            <person name="Choi T."/>
            <person name="Kim D."/>
            <person name="Ryu S."/>
            <person name="Kim W."/>
        </authorList>
    </citation>
    <scope>NUCLEOTIDE SEQUENCE [LARGE SCALE GENOMIC DNA]</scope>
    <source>
        <tissue evidence="2">Muscle</tissue>
    </source>
</reference>
<name>A0A5B7H373_PORTR</name>
<dbReference type="Proteomes" id="UP000324222">
    <property type="component" value="Unassembled WGS sequence"/>
</dbReference>
<evidence type="ECO:0000313" key="2">
    <source>
        <dbReference type="EMBL" id="MPC64503.1"/>
    </source>
</evidence>
<protein>
    <submittedName>
        <fullName evidence="2">Uncharacterized protein</fullName>
    </submittedName>
</protein>
<comment type="caution">
    <text evidence="2">The sequence shown here is derived from an EMBL/GenBank/DDBJ whole genome shotgun (WGS) entry which is preliminary data.</text>
</comment>
<accession>A0A5B7H373</accession>
<dbReference type="AlphaFoldDB" id="A0A5B7H373"/>
<keyword evidence="3" id="KW-1185">Reference proteome</keyword>
<proteinExistence type="predicted"/>
<dbReference type="EMBL" id="VSRR010022189">
    <property type="protein sequence ID" value="MPC64503.1"/>
    <property type="molecule type" value="Genomic_DNA"/>
</dbReference>
<evidence type="ECO:0000313" key="3">
    <source>
        <dbReference type="Proteomes" id="UP000324222"/>
    </source>
</evidence>
<organism evidence="2 3">
    <name type="scientific">Portunus trituberculatus</name>
    <name type="common">Swimming crab</name>
    <name type="synonym">Neptunus trituberculatus</name>
    <dbReference type="NCBI Taxonomy" id="210409"/>
    <lineage>
        <taxon>Eukaryota</taxon>
        <taxon>Metazoa</taxon>
        <taxon>Ecdysozoa</taxon>
        <taxon>Arthropoda</taxon>
        <taxon>Crustacea</taxon>
        <taxon>Multicrustacea</taxon>
        <taxon>Malacostraca</taxon>
        <taxon>Eumalacostraca</taxon>
        <taxon>Eucarida</taxon>
        <taxon>Decapoda</taxon>
        <taxon>Pleocyemata</taxon>
        <taxon>Brachyura</taxon>
        <taxon>Eubrachyura</taxon>
        <taxon>Portunoidea</taxon>
        <taxon>Portunidae</taxon>
        <taxon>Portuninae</taxon>
        <taxon>Portunus</taxon>
    </lineage>
</organism>
<sequence length="23" mass="2542">MFPPHSPASLIILKNQGKNASQY</sequence>